<keyword evidence="2" id="KW-1185">Reference proteome</keyword>
<protein>
    <submittedName>
        <fullName evidence="1">Uncharacterized protein</fullName>
    </submittedName>
</protein>
<reference evidence="1" key="2">
    <citation type="submission" date="2020-09" db="EMBL/GenBank/DDBJ databases">
        <authorList>
            <person name="Sun Q."/>
            <person name="Ohkuma M."/>
        </authorList>
    </citation>
    <scope>NUCLEOTIDE SEQUENCE</scope>
    <source>
        <strain evidence="1">JCM 4059</strain>
    </source>
</reference>
<dbReference type="RefSeq" id="WP_190130887.1">
    <property type="nucleotide sequence ID" value="NZ_BNBD01000007.1"/>
</dbReference>
<dbReference type="AlphaFoldDB" id="A0A919B5A3"/>
<evidence type="ECO:0000313" key="1">
    <source>
        <dbReference type="EMBL" id="GHF53460.1"/>
    </source>
</evidence>
<evidence type="ECO:0000313" key="2">
    <source>
        <dbReference type="Proteomes" id="UP000638313"/>
    </source>
</evidence>
<dbReference type="EMBL" id="BNBD01000007">
    <property type="protein sequence ID" value="GHF53460.1"/>
    <property type="molecule type" value="Genomic_DNA"/>
</dbReference>
<dbReference type="Proteomes" id="UP000638313">
    <property type="component" value="Unassembled WGS sequence"/>
</dbReference>
<reference evidence="1" key="1">
    <citation type="journal article" date="2014" name="Int. J. Syst. Evol. Microbiol.">
        <title>Complete genome sequence of Corynebacterium casei LMG S-19264T (=DSM 44701T), isolated from a smear-ripened cheese.</title>
        <authorList>
            <consortium name="US DOE Joint Genome Institute (JGI-PGF)"/>
            <person name="Walter F."/>
            <person name="Albersmeier A."/>
            <person name="Kalinowski J."/>
            <person name="Ruckert C."/>
        </authorList>
    </citation>
    <scope>NUCLEOTIDE SEQUENCE</scope>
    <source>
        <strain evidence="1">JCM 4059</strain>
    </source>
</reference>
<name>A0A919B5A3_9ACTN</name>
<proteinExistence type="predicted"/>
<organism evidence="1 2">
    <name type="scientific">Streptomyces mashuensis</name>
    <dbReference type="NCBI Taxonomy" id="33904"/>
    <lineage>
        <taxon>Bacteria</taxon>
        <taxon>Bacillati</taxon>
        <taxon>Actinomycetota</taxon>
        <taxon>Actinomycetes</taxon>
        <taxon>Kitasatosporales</taxon>
        <taxon>Streptomycetaceae</taxon>
        <taxon>Streptomyces</taxon>
    </lineage>
</organism>
<sequence length="155" mass="17663">MNRDDFGRDVLAPVEILEFSDDLRVPDVQPLQKFLVARLDELIDAAPEGSGAHFTAVRLKDLVRNDALHLADLLGEWEDVVEAGRTHQVGHVQRLRQDVGIWWNRLCATAAHFHGHPDYRPRWRELRFLCLEHAEIIEQVEGGFSRGVYEGGAHP</sequence>
<accession>A0A919B5A3</accession>
<comment type="caution">
    <text evidence="1">The sequence shown here is derived from an EMBL/GenBank/DDBJ whole genome shotgun (WGS) entry which is preliminary data.</text>
</comment>
<gene>
    <name evidence="1" type="ORF">GCM10010218_38690</name>
</gene>